<evidence type="ECO:0000313" key="1">
    <source>
        <dbReference type="EMBL" id="MBT0666178.1"/>
    </source>
</evidence>
<protein>
    <submittedName>
        <fullName evidence="1">Methyltransferase domain-containing protein</fullName>
    </submittedName>
</protein>
<dbReference type="Pfam" id="PF13489">
    <property type="entry name" value="Methyltransf_23"/>
    <property type="match status" value="1"/>
</dbReference>
<accession>A0AAW4L5K1</accession>
<dbReference type="PANTHER" id="PTHR43861:SF6">
    <property type="entry name" value="METHYLTRANSFERASE TYPE 11"/>
    <property type="match status" value="1"/>
</dbReference>
<sequence length="311" mass="34573">MIWKPEEMESVACDFCGTSNSSRKFSRGDGMSVVECRLCGLAYLQPRPRKEYISRFYDADYFTGVSAASGKGGLRCLAESNGQETRIPRSLALMKEKVGVLPGKKILEIGCATGEFLELLTREGADAEGLEISEFAAEIARKKGLEVTTGTIEEMGNSTSPFDMILAFEVIEHVPSPVAFLEQVAGLIRSGGHLLLSTPNYACGQRYGDQWYGFTGSFEHIYYFSKDVLERMARQAGLVLTYWETTMHSGDNSRKPGFLDRRIDWFGRFADMSRAVGLPLALSLARQRSLNYLPYGNGHKITVVFRKDDSC</sequence>
<dbReference type="Proteomes" id="UP000811899">
    <property type="component" value="Unassembled WGS sequence"/>
</dbReference>
<keyword evidence="2" id="KW-1185">Reference proteome</keyword>
<keyword evidence="1" id="KW-0489">Methyltransferase</keyword>
<evidence type="ECO:0000313" key="2">
    <source>
        <dbReference type="Proteomes" id="UP000811899"/>
    </source>
</evidence>
<dbReference type="EMBL" id="JAHCVJ010000009">
    <property type="protein sequence ID" value="MBT0666178.1"/>
    <property type="molecule type" value="Genomic_DNA"/>
</dbReference>
<dbReference type="GO" id="GO:0032259">
    <property type="term" value="P:methylation"/>
    <property type="evidence" value="ECO:0007669"/>
    <property type="project" value="UniProtKB-KW"/>
</dbReference>
<dbReference type="AlphaFoldDB" id="A0AAW4L5K1"/>
<dbReference type="InterPro" id="IPR029063">
    <property type="entry name" value="SAM-dependent_MTases_sf"/>
</dbReference>
<reference evidence="1 2" key="1">
    <citation type="submission" date="2021-05" db="EMBL/GenBank/DDBJ databases">
        <title>The draft genome of Geobacter pelophilus DSM 12255.</title>
        <authorList>
            <person name="Xu Z."/>
            <person name="Masuda Y."/>
            <person name="Itoh H."/>
            <person name="Senoo K."/>
        </authorList>
    </citation>
    <scope>NUCLEOTIDE SEQUENCE [LARGE SCALE GENOMIC DNA]</scope>
    <source>
        <strain evidence="1 2">DSM 12255</strain>
    </source>
</reference>
<proteinExistence type="predicted"/>
<dbReference type="Gene3D" id="3.40.50.150">
    <property type="entry name" value="Vaccinia Virus protein VP39"/>
    <property type="match status" value="1"/>
</dbReference>
<dbReference type="GO" id="GO:0008168">
    <property type="term" value="F:methyltransferase activity"/>
    <property type="evidence" value="ECO:0007669"/>
    <property type="project" value="UniProtKB-KW"/>
</dbReference>
<name>A0AAW4L5K1_9BACT</name>
<dbReference type="SUPFAM" id="SSF53335">
    <property type="entry name" value="S-adenosyl-L-methionine-dependent methyltransferases"/>
    <property type="match status" value="1"/>
</dbReference>
<gene>
    <name evidence="1" type="ORF">KI809_17845</name>
</gene>
<keyword evidence="1" id="KW-0808">Transferase</keyword>
<dbReference type="RefSeq" id="WP_214172950.1">
    <property type="nucleotide sequence ID" value="NZ_JAHCVJ010000009.1"/>
</dbReference>
<organism evidence="1 2">
    <name type="scientific">Geoanaerobacter pelophilus</name>
    <dbReference type="NCBI Taxonomy" id="60036"/>
    <lineage>
        <taxon>Bacteria</taxon>
        <taxon>Pseudomonadati</taxon>
        <taxon>Thermodesulfobacteriota</taxon>
        <taxon>Desulfuromonadia</taxon>
        <taxon>Geobacterales</taxon>
        <taxon>Geobacteraceae</taxon>
        <taxon>Geoanaerobacter</taxon>
    </lineage>
</organism>
<dbReference type="CDD" id="cd02440">
    <property type="entry name" value="AdoMet_MTases"/>
    <property type="match status" value="1"/>
</dbReference>
<comment type="caution">
    <text evidence="1">The sequence shown here is derived from an EMBL/GenBank/DDBJ whole genome shotgun (WGS) entry which is preliminary data.</text>
</comment>
<dbReference type="PANTHER" id="PTHR43861">
    <property type="entry name" value="TRANS-ACONITATE 2-METHYLTRANSFERASE-RELATED"/>
    <property type="match status" value="1"/>
</dbReference>